<dbReference type="Gene3D" id="3.40.50.300">
    <property type="entry name" value="P-loop containing nucleotide triphosphate hydrolases"/>
    <property type="match status" value="1"/>
</dbReference>
<dbReference type="PANTHER" id="PTHR47642">
    <property type="entry name" value="ATP-DEPENDENT DNA HELICASE"/>
    <property type="match status" value="1"/>
</dbReference>
<dbReference type="PROSITE" id="PS51154">
    <property type="entry name" value="MACRO"/>
    <property type="match status" value="1"/>
</dbReference>
<dbReference type="Pfam" id="PF01661">
    <property type="entry name" value="Macro"/>
    <property type="match status" value="1"/>
</dbReference>
<dbReference type="AlphaFoldDB" id="A0A914D021"/>
<sequence length="436" mass="49274">MTRFRVGSPTDEDIRELCKRFITVQDVEYKQDIVPPAATLPHAAKFFVEKLLLNGKKDRKAIALFPTNKESDKFNELVSSLIVEDESQFEIIRAEDEDIDISARPRPYSRKYLRIGDLPIKDLKNINSIVVPGDKNAEIGKHRNVSKGDQKTKRKLNQNLPDELKIFVDCRVMLRRNVDVSRSLVNGSLGYVTRIEKNEKGKVVSIFVKFDDMEEEVKIEPFTVTYQIGKRANIHRSRKQFPLIVAYGITVHKSQGVSRDNVLAKLDEAFAPGMDYVGLSRVKNINGLYLIDFHPDAVYADEKCINEYNRLKEANNLPLLPKANVKPPIASIFPKKVKVVTVQVNENGEPTKKLFMVESNIVLMKVDCIVNAANVKLEKGGGVCGDIFNAAGPELEIEYRNITSKEKSTAIIGRLDHLIETHQILKVNLCETTPKC</sequence>
<dbReference type="SUPFAM" id="SSF52540">
    <property type="entry name" value="P-loop containing nucleoside triphosphate hydrolases"/>
    <property type="match status" value="1"/>
</dbReference>
<dbReference type="InterPro" id="IPR027417">
    <property type="entry name" value="P-loop_NTPase"/>
</dbReference>
<dbReference type="CDD" id="cd18809">
    <property type="entry name" value="SF1_C_RecD"/>
    <property type="match status" value="1"/>
</dbReference>
<dbReference type="InterPro" id="IPR043472">
    <property type="entry name" value="Macro_dom-like"/>
</dbReference>
<dbReference type="SUPFAM" id="SSF52949">
    <property type="entry name" value="Macro domain-like"/>
    <property type="match status" value="1"/>
</dbReference>
<dbReference type="Proteomes" id="UP000887540">
    <property type="component" value="Unplaced"/>
</dbReference>
<feature type="domain" description="Macro" evidence="1">
    <location>
        <begin position="341"/>
        <end position="436"/>
    </location>
</feature>
<evidence type="ECO:0000313" key="2">
    <source>
        <dbReference type="Proteomes" id="UP000887540"/>
    </source>
</evidence>
<protein>
    <submittedName>
        <fullName evidence="3">Macro domain-containing protein</fullName>
    </submittedName>
</protein>
<evidence type="ECO:0000313" key="3">
    <source>
        <dbReference type="WBParaSite" id="ACRNAN_scaffold16888.g14388.t1"/>
    </source>
</evidence>
<name>A0A914D021_9BILA</name>
<dbReference type="InterPro" id="IPR051055">
    <property type="entry name" value="PIF1_helicase"/>
</dbReference>
<proteinExistence type="predicted"/>
<dbReference type="WBParaSite" id="ACRNAN_scaffold16888.g14388.t1">
    <property type="protein sequence ID" value="ACRNAN_scaffold16888.g14388.t1"/>
    <property type="gene ID" value="ACRNAN_scaffold16888.g14388"/>
</dbReference>
<organism evidence="2 3">
    <name type="scientific">Acrobeloides nanus</name>
    <dbReference type="NCBI Taxonomy" id="290746"/>
    <lineage>
        <taxon>Eukaryota</taxon>
        <taxon>Metazoa</taxon>
        <taxon>Ecdysozoa</taxon>
        <taxon>Nematoda</taxon>
        <taxon>Chromadorea</taxon>
        <taxon>Rhabditida</taxon>
        <taxon>Tylenchina</taxon>
        <taxon>Cephalobomorpha</taxon>
        <taxon>Cephaloboidea</taxon>
        <taxon>Cephalobidae</taxon>
        <taxon>Acrobeloides</taxon>
    </lineage>
</organism>
<accession>A0A914D021</accession>
<dbReference type="Gene3D" id="3.40.220.10">
    <property type="entry name" value="Leucine Aminopeptidase, subunit E, domain 1"/>
    <property type="match status" value="1"/>
</dbReference>
<dbReference type="Gene3D" id="2.30.30.940">
    <property type="match status" value="1"/>
</dbReference>
<evidence type="ECO:0000259" key="1">
    <source>
        <dbReference type="PROSITE" id="PS51154"/>
    </source>
</evidence>
<dbReference type="InterPro" id="IPR002589">
    <property type="entry name" value="Macro_dom"/>
</dbReference>
<reference evidence="3" key="1">
    <citation type="submission" date="2022-11" db="UniProtKB">
        <authorList>
            <consortium name="WormBaseParasite"/>
        </authorList>
    </citation>
    <scope>IDENTIFICATION</scope>
</reference>
<keyword evidence="2" id="KW-1185">Reference proteome</keyword>